<feature type="compositionally biased region" description="Low complexity" evidence="3">
    <location>
        <begin position="58"/>
        <end position="70"/>
    </location>
</feature>
<evidence type="ECO:0000256" key="2">
    <source>
        <dbReference type="ARBA" id="ARBA00023242"/>
    </source>
</evidence>
<evidence type="ECO:0000259" key="5">
    <source>
        <dbReference type="Pfam" id="PF18358"/>
    </source>
</evidence>
<feature type="compositionally biased region" description="Polar residues" evidence="3">
    <location>
        <begin position="10"/>
        <end position="21"/>
    </location>
</feature>
<accession>A0A9Y6M158</accession>
<sequence length="360" mass="41246">MSESACEPIHSTNETSSQMTQWENGSAPLNLIKKAVVVLTRLPDYKISALRPPTPQQSYSEAEFSSSSGSDMQWQPEDDSTDSDFSVSNNNQKSDKNSSGDTRKPSNSSEINPSVGISPTSAHCSHETTNIHPNLPQVEVKVDMMVLARKKRMKWQRGKIVEIISKEDGRLKYKVSFEEKGKILVSGHHIAFDTPPKVEHLFVGTRVVVQCQDNKFQFRPGVLAELPSRKNRFRFLVFMDDHTPVYVGLPFFHLVCRPSENMFDDIPDGLHKHFMKQYMKDWPYPHLTIYRVGQSLNAEYFGEQQRCEVQAIDCSLIQVVFQADHHREWIYRGSIRLEHAQARFLELSVRREAMNESDSD</sequence>
<feature type="domain" description="Histone methyltransferase Tudor" evidence="6">
    <location>
        <begin position="201"/>
        <end position="241"/>
    </location>
</feature>
<feature type="compositionally biased region" description="Polar residues" evidence="3">
    <location>
        <begin position="105"/>
        <end position="130"/>
    </location>
</feature>
<evidence type="ECO:0000313" key="8">
    <source>
        <dbReference type="RefSeq" id="XP_013768256.1"/>
    </source>
</evidence>
<reference evidence="8" key="1">
    <citation type="submission" date="2025-08" db="UniProtKB">
        <authorList>
            <consortium name="RefSeq"/>
        </authorList>
    </citation>
    <scope>IDENTIFICATION</scope>
</reference>
<evidence type="ECO:0000256" key="3">
    <source>
        <dbReference type="SAM" id="MobiDB-lite"/>
    </source>
</evidence>
<gene>
    <name evidence="8" type="primary">LOC102193680</name>
</gene>
<feature type="region of interest" description="Disordered" evidence="3">
    <location>
        <begin position="1"/>
        <end position="21"/>
    </location>
</feature>
<feature type="domain" description="Histone methyltransferase Tudor" evidence="5">
    <location>
        <begin position="292"/>
        <end position="338"/>
    </location>
</feature>
<dbReference type="InterPro" id="IPR051516">
    <property type="entry name" value="SETDB_methyltransferase"/>
</dbReference>
<dbReference type="Proteomes" id="UP000695023">
    <property type="component" value="Unplaced"/>
</dbReference>
<dbReference type="GO" id="GO:0010629">
    <property type="term" value="P:negative regulation of gene expression"/>
    <property type="evidence" value="ECO:0007669"/>
    <property type="project" value="TreeGrafter"/>
</dbReference>
<dbReference type="InterPro" id="IPR040880">
    <property type="entry name" value="DUF5604"/>
</dbReference>
<keyword evidence="7" id="KW-1185">Reference proteome</keyword>
<protein>
    <submittedName>
        <fullName evidence="8">Histone-lysine N-methyltransferase SETDB1-B-like</fullName>
    </submittedName>
</protein>
<dbReference type="Gene3D" id="2.30.30.140">
    <property type="match status" value="2"/>
</dbReference>
<dbReference type="GO" id="GO:0070828">
    <property type="term" value="P:heterochromatin organization"/>
    <property type="evidence" value="ECO:0007669"/>
    <property type="project" value="TreeGrafter"/>
</dbReference>
<evidence type="ECO:0000259" key="4">
    <source>
        <dbReference type="Pfam" id="PF18300"/>
    </source>
</evidence>
<organism evidence="7 8">
    <name type="scientific">Pundamilia nyererei</name>
    <dbReference type="NCBI Taxonomy" id="303518"/>
    <lineage>
        <taxon>Eukaryota</taxon>
        <taxon>Metazoa</taxon>
        <taxon>Chordata</taxon>
        <taxon>Craniata</taxon>
        <taxon>Vertebrata</taxon>
        <taxon>Euteleostomi</taxon>
        <taxon>Actinopterygii</taxon>
        <taxon>Neopterygii</taxon>
        <taxon>Teleostei</taxon>
        <taxon>Neoteleostei</taxon>
        <taxon>Acanthomorphata</taxon>
        <taxon>Ovalentaria</taxon>
        <taxon>Cichlomorphae</taxon>
        <taxon>Cichliformes</taxon>
        <taxon>Cichlidae</taxon>
        <taxon>African cichlids</taxon>
        <taxon>Pseudocrenilabrinae</taxon>
        <taxon>Haplochromini</taxon>
        <taxon>Pundamilia</taxon>
    </lineage>
</organism>
<comment type="subcellular location">
    <subcellularLocation>
        <location evidence="1">Nucleus</location>
    </subcellularLocation>
</comment>
<dbReference type="AlphaFoldDB" id="A0A9Y6M158"/>
<dbReference type="Pfam" id="PF18358">
    <property type="entry name" value="Tudor_4"/>
    <property type="match status" value="1"/>
</dbReference>
<dbReference type="GO" id="GO:0046974">
    <property type="term" value="F:histone H3K9 methyltransferase activity"/>
    <property type="evidence" value="ECO:0007669"/>
    <property type="project" value="TreeGrafter"/>
</dbReference>
<keyword evidence="2" id="KW-0539">Nucleus</keyword>
<name>A0A9Y6M158_9CICH</name>
<dbReference type="PANTHER" id="PTHR46024">
    <property type="entry name" value="HISTONE-LYSINE N-METHYLTRANSFERASE EGGLESS"/>
    <property type="match status" value="1"/>
</dbReference>
<feature type="domain" description="DUF5604" evidence="4">
    <location>
        <begin position="142"/>
        <end position="193"/>
    </location>
</feature>
<dbReference type="RefSeq" id="XP_013768256.1">
    <property type="nucleotide sequence ID" value="XM_013912802.1"/>
</dbReference>
<dbReference type="Pfam" id="PF18300">
    <property type="entry name" value="DUF5604"/>
    <property type="match status" value="1"/>
</dbReference>
<evidence type="ECO:0000313" key="7">
    <source>
        <dbReference type="Proteomes" id="UP000695023"/>
    </source>
</evidence>
<dbReference type="InterPro" id="IPR041291">
    <property type="entry name" value="TUDOR_5"/>
</dbReference>
<dbReference type="PANTHER" id="PTHR46024:SF1">
    <property type="entry name" value="HISTONE-LYSINE N-METHYLTRANSFERASE EGGLESS"/>
    <property type="match status" value="1"/>
</dbReference>
<evidence type="ECO:0000259" key="6">
    <source>
        <dbReference type="Pfam" id="PF18359"/>
    </source>
</evidence>
<feature type="region of interest" description="Disordered" evidence="3">
    <location>
        <begin position="48"/>
        <end position="130"/>
    </location>
</feature>
<dbReference type="GeneID" id="102193680"/>
<dbReference type="InterPro" id="IPR041292">
    <property type="entry name" value="Tudor_4"/>
</dbReference>
<feature type="compositionally biased region" description="Basic and acidic residues" evidence="3">
    <location>
        <begin position="93"/>
        <end position="104"/>
    </location>
</feature>
<proteinExistence type="predicted"/>
<evidence type="ECO:0000256" key="1">
    <source>
        <dbReference type="ARBA" id="ARBA00004123"/>
    </source>
</evidence>
<dbReference type="Pfam" id="PF18359">
    <property type="entry name" value="Tudor_5"/>
    <property type="match status" value="1"/>
</dbReference>
<dbReference type="GO" id="GO:0005634">
    <property type="term" value="C:nucleus"/>
    <property type="evidence" value="ECO:0007669"/>
    <property type="project" value="UniProtKB-SubCell"/>
</dbReference>